<dbReference type="RefSeq" id="WP_207334224.1">
    <property type="nucleotide sequence ID" value="NZ_JAFMYU010000003.1"/>
</dbReference>
<comment type="caution">
    <text evidence="2">The sequence shown here is derived from an EMBL/GenBank/DDBJ whole genome shotgun (WGS) entry which is preliminary data.</text>
</comment>
<sequence>MTKPLTSLALVAALATSLVALRSTDVLTDTGVTMANIEEAALTNLKADGSFYVEPTALMRRMARRIPTDAQAATVRALGQVVRTYVESDAFRQAYRQSLSGQYAVNETYSDSNIAQREAEVGMVDEAVDAQSAALRQTMSAVDPVMFYTMMKAQVPQFEAQAAAATGAERTQLTQEVADLKRMLAANAGKPAEFKKQYVAYQEGRFRKGGKQYEANANQELADAKIHNAEYRKQKAALAAASDVRPPLRKQLQAFVALCDEVDFGAKLYASGSKQYFVNPAYERKPGAWKLLFRLGKTPTMAARQFAGEWLTALPTLR</sequence>
<evidence type="ECO:0000313" key="3">
    <source>
        <dbReference type="Proteomes" id="UP000664795"/>
    </source>
</evidence>
<accession>A0A939G1Q5</accession>
<gene>
    <name evidence="2" type="ORF">J2I48_04580</name>
</gene>
<dbReference type="AlphaFoldDB" id="A0A939G1Q5"/>
<feature type="chain" id="PRO_5037597476" evidence="1">
    <location>
        <begin position="23"/>
        <end position="318"/>
    </location>
</feature>
<evidence type="ECO:0000256" key="1">
    <source>
        <dbReference type="SAM" id="SignalP"/>
    </source>
</evidence>
<proteinExistence type="predicted"/>
<protein>
    <submittedName>
        <fullName evidence="2">Uncharacterized protein</fullName>
    </submittedName>
</protein>
<feature type="signal peptide" evidence="1">
    <location>
        <begin position="1"/>
        <end position="22"/>
    </location>
</feature>
<name>A0A939G1Q5_9BACT</name>
<reference evidence="2 3" key="1">
    <citation type="submission" date="2021-03" db="EMBL/GenBank/DDBJ databases">
        <title>Fibrella sp. HMF5036 genome sequencing and assembly.</title>
        <authorList>
            <person name="Kang H."/>
            <person name="Kim H."/>
            <person name="Bae S."/>
            <person name="Joh K."/>
        </authorList>
    </citation>
    <scope>NUCLEOTIDE SEQUENCE [LARGE SCALE GENOMIC DNA]</scope>
    <source>
        <strain evidence="2 3">HMF5036</strain>
    </source>
</reference>
<keyword evidence="1" id="KW-0732">Signal</keyword>
<keyword evidence="3" id="KW-1185">Reference proteome</keyword>
<organism evidence="2 3">
    <name type="scientific">Fibrella aquatilis</name>
    <dbReference type="NCBI Taxonomy" id="2817059"/>
    <lineage>
        <taxon>Bacteria</taxon>
        <taxon>Pseudomonadati</taxon>
        <taxon>Bacteroidota</taxon>
        <taxon>Cytophagia</taxon>
        <taxon>Cytophagales</taxon>
        <taxon>Spirosomataceae</taxon>
        <taxon>Fibrella</taxon>
    </lineage>
</organism>
<evidence type="ECO:0000313" key="2">
    <source>
        <dbReference type="EMBL" id="MBO0930256.1"/>
    </source>
</evidence>
<dbReference type="EMBL" id="JAFMYU010000003">
    <property type="protein sequence ID" value="MBO0930256.1"/>
    <property type="molecule type" value="Genomic_DNA"/>
</dbReference>
<dbReference type="Proteomes" id="UP000664795">
    <property type="component" value="Unassembled WGS sequence"/>
</dbReference>